<evidence type="ECO:0000259" key="4">
    <source>
        <dbReference type="PROSITE" id="PS50893"/>
    </source>
</evidence>
<dbReference type="CDD" id="cd03255">
    <property type="entry name" value="ABC_MJ0796_LolCDE_FtsE"/>
    <property type="match status" value="1"/>
</dbReference>
<dbReference type="InterPro" id="IPR017911">
    <property type="entry name" value="MacB-like_ATP-bd"/>
</dbReference>
<keyword evidence="3 5" id="KW-0067">ATP-binding</keyword>
<keyword evidence="1" id="KW-0813">Transport</keyword>
<dbReference type="InterPro" id="IPR015854">
    <property type="entry name" value="ABC_transpr_LolD-like"/>
</dbReference>
<accession>A0ABV8LKG2</accession>
<sequence length="238" mass="24695">MSVLELRDVHRMHGQGATEVHALRGVSLAVAPGELVAVMGPSGSGKSTLLNLAGGLDSPTTGSVVIEGVDLGTLNRSGLAGLRRRRLGYVFQDLNLLASLTAAENIALPLELDGVAPRKARPLAEAALTEVGLEGYAERFPDEMSGGQQQRVAIARALVGQRRLMLADEPTGALDSQTGEAVLRLLRSKVDSGAAAVLVTHEARHAAWADRVVFLRDGVVVDTSVGAADAAALLETAG</sequence>
<gene>
    <name evidence="5" type="ORF">ACFOZ4_10115</name>
</gene>
<evidence type="ECO:0000256" key="1">
    <source>
        <dbReference type="ARBA" id="ARBA00022448"/>
    </source>
</evidence>
<evidence type="ECO:0000256" key="3">
    <source>
        <dbReference type="ARBA" id="ARBA00022840"/>
    </source>
</evidence>
<dbReference type="InterPro" id="IPR003439">
    <property type="entry name" value="ABC_transporter-like_ATP-bd"/>
</dbReference>
<dbReference type="InterPro" id="IPR003593">
    <property type="entry name" value="AAA+_ATPase"/>
</dbReference>
<dbReference type="SUPFAM" id="SSF52540">
    <property type="entry name" value="P-loop containing nucleoside triphosphate hydrolases"/>
    <property type="match status" value="1"/>
</dbReference>
<dbReference type="PROSITE" id="PS00211">
    <property type="entry name" value="ABC_TRANSPORTER_1"/>
    <property type="match status" value="1"/>
</dbReference>
<dbReference type="PROSITE" id="PS50893">
    <property type="entry name" value="ABC_TRANSPORTER_2"/>
    <property type="match status" value="1"/>
</dbReference>
<dbReference type="Pfam" id="PF00005">
    <property type="entry name" value="ABC_tran"/>
    <property type="match status" value="1"/>
</dbReference>
<dbReference type="PANTHER" id="PTHR24220">
    <property type="entry name" value="IMPORT ATP-BINDING PROTEIN"/>
    <property type="match status" value="1"/>
</dbReference>
<dbReference type="Gene3D" id="3.40.50.300">
    <property type="entry name" value="P-loop containing nucleotide triphosphate hydrolases"/>
    <property type="match status" value="1"/>
</dbReference>
<keyword evidence="6" id="KW-1185">Reference proteome</keyword>
<evidence type="ECO:0000313" key="6">
    <source>
        <dbReference type="Proteomes" id="UP001595816"/>
    </source>
</evidence>
<dbReference type="RefSeq" id="WP_253756860.1">
    <property type="nucleotide sequence ID" value="NZ_JAMZDZ010000001.1"/>
</dbReference>
<organism evidence="5 6">
    <name type="scientific">Hamadaea flava</name>
    <dbReference type="NCBI Taxonomy" id="1742688"/>
    <lineage>
        <taxon>Bacteria</taxon>
        <taxon>Bacillati</taxon>
        <taxon>Actinomycetota</taxon>
        <taxon>Actinomycetes</taxon>
        <taxon>Micromonosporales</taxon>
        <taxon>Micromonosporaceae</taxon>
        <taxon>Hamadaea</taxon>
    </lineage>
</organism>
<protein>
    <submittedName>
        <fullName evidence="5">ABC transporter ATP-binding protein</fullName>
    </submittedName>
</protein>
<dbReference type="InterPro" id="IPR017871">
    <property type="entry name" value="ABC_transporter-like_CS"/>
</dbReference>
<comment type="caution">
    <text evidence="5">The sequence shown here is derived from an EMBL/GenBank/DDBJ whole genome shotgun (WGS) entry which is preliminary data.</text>
</comment>
<dbReference type="GO" id="GO:0005524">
    <property type="term" value="F:ATP binding"/>
    <property type="evidence" value="ECO:0007669"/>
    <property type="project" value="UniProtKB-KW"/>
</dbReference>
<dbReference type="Proteomes" id="UP001595816">
    <property type="component" value="Unassembled WGS sequence"/>
</dbReference>
<dbReference type="EMBL" id="JBHSAY010000005">
    <property type="protein sequence ID" value="MFC4130956.1"/>
    <property type="molecule type" value="Genomic_DNA"/>
</dbReference>
<name>A0ABV8LKG2_9ACTN</name>
<feature type="domain" description="ABC transporter" evidence="4">
    <location>
        <begin position="4"/>
        <end position="236"/>
    </location>
</feature>
<evidence type="ECO:0000313" key="5">
    <source>
        <dbReference type="EMBL" id="MFC4130956.1"/>
    </source>
</evidence>
<dbReference type="PANTHER" id="PTHR24220:SF685">
    <property type="entry name" value="ABC TRANSPORTER RELATED"/>
    <property type="match status" value="1"/>
</dbReference>
<evidence type="ECO:0000256" key="2">
    <source>
        <dbReference type="ARBA" id="ARBA00022741"/>
    </source>
</evidence>
<dbReference type="InterPro" id="IPR027417">
    <property type="entry name" value="P-loop_NTPase"/>
</dbReference>
<dbReference type="SMART" id="SM00382">
    <property type="entry name" value="AAA"/>
    <property type="match status" value="1"/>
</dbReference>
<proteinExistence type="predicted"/>
<reference evidence="6" key="1">
    <citation type="journal article" date="2019" name="Int. J. Syst. Evol. Microbiol.">
        <title>The Global Catalogue of Microorganisms (GCM) 10K type strain sequencing project: providing services to taxonomists for standard genome sequencing and annotation.</title>
        <authorList>
            <consortium name="The Broad Institute Genomics Platform"/>
            <consortium name="The Broad Institute Genome Sequencing Center for Infectious Disease"/>
            <person name="Wu L."/>
            <person name="Ma J."/>
        </authorList>
    </citation>
    <scope>NUCLEOTIDE SEQUENCE [LARGE SCALE GENOMIC DNA]</scope>
    <source>
        <strain evidence="6">CGMCC 4.7289</strain>
    </source>
</reference>
<keyword evidence="2" id="KW-0547">Nucleotide-binding</keyword>